<evidence type="ECO:0000313" key="2">
    <source>
        <dbReference type="EMBL" id="KAF0896306.1"/>
    </source>
</evidence>
<feature type="compositionally biased region" description="Basic and acidic residues" evidence="1">
    <location>
        <begin position="1"/>
        <end position="14"/>
    </location>
</feature>
<dbReference type="EMBL" id="SPHZ02000010">
    <property type="protein sequence ID" value="KAF0896306.1"/>
    <property type="molecule type" value="Genomic_DNA"/>
</dbReference>
<dbReference type="Proteomes" id="UP000479710">
    <property type="component" value="Unassembled WGS sequence"/>
</dbReference>
<organism evidence="2 3">
    <name type="scientific">Oryza meyeriana var. granulata</name>
    <dbReference type="NCBI Taxonomy" id="110450"/>
    <lineage>
        <taxon>Eukaryota</taxon>
        <taxon>Viridiplantae</taxon>
        <taxon>Streptophyta</taxon>
        <taxon>Embryophyta</taxon>
        <taxon>Tracheophyta</taxon>
        <taxon>Spermatophyta</taxon>
        <taxon>Magnoliopsida</taxon>
        <taxon>Liliopsida</taxon>
        <taxon>Poales</taxon>
        <taxon>Poaceae</taxon>
        <taxon>BOP clade</taxon>
        <taxon>Oryzoideae</taxon>
        <taxon>Oryzeae</taxon>
        <taxon>Oryzinae</taxon>
        <taxon>Oryza</taxon>
        <taxon>Oryza meyeriana</taxon>
    </lineage>
</organism>
<sequence length="91" mass="10120">MHLAAERAGKDTRRVVPSASCHQHRDKRTPLPLDRRKPLPPWPPTNCQYRSNQQGNDPSPHVTPTDVPTTLPPRSPCATACRCEPCWGACT</sequence>
<proteinExistence type="predicted"/>
<protein>
    <submittedName>
        <fullName evidence="2">Uncharacterized protein</fullName>
    </submittedName>
</protein>
<keyword evidence="3" id="KW-1185">Reference proteome</keyword>
<comment type="caution">
    <text evidence="2">The sequence shown here is derived from an EMBL/GenBank/DDBJ whole genome shotgun (WGS) entry which is preliminary data.</text>
</comment>
<accession>A0A6G1C856</accession>
<evidence type="ECO:0000313" key="3">
    <source>
        <dbReference type="Proteomes" id="UP000479710"/>
    </source>
</evidence>
<feature type="compositionally biased region" description="Polar residues" evidence="1">
    <location>
        <begin position="45"/>
        <end position="56"/>
    </location>
</feature>
<name>A0A6G1C856_9ORYZ</name>
<evidence type="ECO:0000256" key="1">
    <source>
        <dbReference type="SAM" id="MobiDB-lite"/>
    </source>
</evidence>
<feature type="compositionally biased region" description="Low complexity" evidence="1">
    <location>
        <begin position="57"/>
        <end position="69"/>
    </location>
</feature>
<dbReference type="AlphaFoldDB" id="A0A6G1C856"/>
<gene>
    <name evidence="2" type="ORF">E2562_021461</name>
</gene>
<reference evidence="2 3" key="1">
    <citation type="submission" date="2019-11" db="EMBL/GenBank/DDBJ databases">
        <title>Whole genome sequence of Oryza granulata.</title>
        <authorList>
            <person name="Li W."/>
        </authorList>
    </citation>
    <scope>NUCLEOTIDE SEQUENCE [LARGE SCALE GENOMIC DNA]</scope>
    <source>
        <strain evidence="3">cv. Menghai</strain>
        <tissue evidence="2">Leaf</tissue>
    </source>
</reference>
<feature type="region of interest" description="Disordered" evidence="1">
    <location>
        <begin position="1"/>
        <end position="71"/>
    </location>
</feature>